<name>A0A6A4GVJ1_9AGAR</name>
<evidence type="ECO:0000313" key="1">
    <source>
        <dbReference type="EMBL" id="KAE9389862.1"/>
    </source>
</evidence>
<keyword evidence="2" id="KW-1185">Reference proteome</keyword>
<gene>
    <name evidence="1" type="ORF">BT96DRAFT_926282</name>
</gene>
<proteinExistence type="predicted"/>
<dbReference type="EMBL" id="ML769679">
    <property type="protein sequence ID" value="KAE9389862.1"/>
    <property type="molecule type" value="Genomic_DNA"/>
</dbReference>
<sequence length="281" mass="31971">MSNPNTIVVFGPSPDSYYVGHGRLHFVENMSPSFTDHAKTTLNISFSKWISMSKAGNTWIEYNNATNKFYFNTNLNQNIQDQLAGNVISFPDSEDNSHYFSTGKSKGQWNAVLPDHFSQQLLELQREVPNFDIGIAGMLFGKGKTGIFLFEAGFYPSYDQEDITSEDHPLYKALVEFGQLNSGWCIQPDSTLCFYDSRFFFLKFKRAGENTIQLRSNLPTHIAAKLEELKELAQKPEEQIALMQQDNTWNQVMMMRISNQMTANMMVGAATRAAWHASILR</sequence>
<organism evidence="1 2">
    <name type="scientific">Gymnopus androsaceus JB14</name>
    <dbReference type="NCBI Taxonomy" id="1447944"/>
    <lineage>
        <taxon>Eukaryota</taxon>
        <taxon>Fungi</taxon>
        <taxon>Dikarya</taxon>
        <taxon>Basidiomycota</taxon>
        <taxon>Agaricomycotina</taxon>
        <taxon>Agaricomycetes</taxon>
        <taxon>Agaricomycetidae</taxon>
        <taxon>Agaricales</taxon>
        <taxon>Marasmiineae</taxon>
        <taxon>Omphalotaceae</taxon>
        <taxon>Gymnopus</taxon>
    </lineage>
</organism>
<dbReference type="AlphaFoldDB" id="A0A6A4GVJ1"/>
<protein>
    <submittedName>
        <fullName evidence="1">Uncharacterized protein</fullName>
    </submittedName>
</protein>
<dbReference type="OrthoDB" id="3006414at2759"/>
<accession>A0A6A4GVJ1</accession>
<dbReference type="Proteomes" id="UP000799118">
    <property type="component" value="Unassembled WGS sequence"/>
</dbReference>
<reference evidence="1" key="1">
    <citation type="journal article" date="2019" name="Environ. Microbiol.">
        <title>Fungal ecological strategies reflected in gene transcription - a case study of two litter decomposers.</title>
        <authorList>
            <person name="Barbi F."/>
            <person name="Kohler A."/>
            <person name="Barry K."/>
            <person name="Baskaran P."/>
            <person name="Daum C."/>
            <person name="Fauchery L."/>
            <person name="Ihrmark K."/>
            <person name="Kuo A."/>
            <person name="LaButti K."/>
            <person name="Lipzen A."/>
            <person name="Morin E."/>
            <person name="Grigoriev I.V."/>
            <person name="Henrissat B."/>
            <person name="Lindahl B."/>
            <person name="Martin F."/>
        </authorList>
    </citation>
    <scope>NUCLEOTIDE SEQUENCE</scope>
    <source>
        <strain evidence="1">JB14</strain>
    </source>
</reference>
<evidence type="ECO:0000313" key="2">
    <source>
        <dbReference type="Proteomes" id="UP000799118"/>
    </source>
</evidence>